<organism evidence="5 6">
    <name type="scientific">Curvularia clavata</name>
    <dbReference type="NCBI Taxonomy" id="95742"/>
    <lineage>
        <taxon>Eukaryota</taxon>
        <taxon>Fungi</taxon>
        <taxon>Dikarya</taxon>
        <taxon>Ascomycota</taxon>
        <taxon>Pezizomycotina</taxon>
        <taxon>Dothideomycetes</taxon>
        <taxon>Pleosporomycetidae</taxon>
        <taxon>Pleosporales</taxon>
        <taxon>Pleosporineae</taxon>
        <taxon>Pleosporaceae</taxon>
        <taxon>Curvularia</taxon>
    </lineage>
</organism>
<evidence type="ECO:0000313" key="6">
    <source>
        <dbReference type="Proteomes" id="UP001056012"/>
    </source>
</evidence>
<keyword evidence="2 3" id="KW-0378">Hydrolase</keyword>
<keyword evidence="3" id="KW-0732">Signal</keyword>
<dbReference type="PROSITE" id="PS00122">
    <property type="entry name" value="CARBOXYLESTERASE_B_1"/>
    <property type="match status" value="1"/>
</dbReference>
<comment type="similarity">
    <text evidence="1 3">Belongs to the type-B carboxylesterase/lipase family.</text>
</comment>
<name>A0A9Q9DVF4_CURCL</name>
<sequence length="608" mass="66287">MKFFAYAAIVIPMVSAAAISSPPPTYDMVIDMLDDNQTLELVDTMIDLDHKGTLAETLGQEGSLSKRWDVPGLNCGSTRALNCAREAGGRLAKCFMAVIAGATDIKTDEKCASAIQDYIGKLNGPITGHRAPNAKDVWEYLGIPYAQPPLGDLRFAAPKKYTGKSPYNAANYGFDCPQQAATQPKFPGFTPQALRILNYFTSAAGTKRSEDCLILNIWAKPSRKSADAGKPVWILFHGGRFAGGGTNTPFANGQHLANAEDIIVVSVNYRLNVFGFPGAPGLDTNLGLRDQRLAIEWLQENIRAFGGNPNKMVIAGQSSGGVSVDWWSYAYQQNPIVHGLMSTSGTVFSFPLNLPQKQKDNWNNITTAVGCGSSSDTLACMRVLPWETISLAAAKIPVSPGGSPVRSTPPFYPVVDEELVFSDYETLAKAGRFARLPYFLGHNNNEQGYYVIPAFAAGRNITEAQASQFLLESFVCPVSYEANKRVDNGVPTFVYRYYGDWNNTRLYPTSGAYHGSELHMILGGSEETSGLPETEPQRDTVKLFQRAVAEFTTDPVNGLVNNLRWSRFNPTAETWAEIAVNNEPRLTFAKAEKYDTACPSIIMGALSI</sequence>
<dbReference type="SUPFAM" id="SSF53474">
    <property type="entry name" value="alpha/beta-Hydrolases"/>
    <property type="match status" value="1"/>
</dbReference>
<dbReference type="InterPro" id="IPR019826">
    <property type="entry name" value="Carboxylesterase_B_AS"/>
</dbReference>
<proteinExistence type="inferred from homology"/>
<dbReference type="EC" id="3.1.1.-" evidence="3"/>
<feature type="domain" description="Carboxylesterase type B" evidence="4">
    <location>
        <begin position="123"/>
        <end position="452"/>
    </location>
</feature>
<reference evidence="5" key="1">
    <citation type="submission" date="2021-12" db="EMBL/GenBank/DDBJ databases">
        <title>Curvularia clavata genome.</title>
        <authorList>
            <person name="Cao Y."/>
        </authorList>
    </citation>
    <scope>NUCLEOTIDE SEQUENCE</scope>
    <source>
        <strain evidence="5">Yc1106</strain>
    </source>
</reference>
<dbReference type="PANTHER" id="PTHR43918">
    <property type="entry name" value="ACETYLCHOLINESTERASE"/>
    <property type="match status" value="1"/>
</dbReference>
<dbReference type="Pfam" id="PF00135">
    <property type="entry name" value="COesterase"/>
    <property type="match status" value="2"/>
</dbReference>
<feature type="chain" id="PRO_5040529763" description="Carboxylic ester hydrolase" evidence="3">
    <location>
        <begin position="17"/>
        <end position="608"/>
    </location>
</feature>
<dbReference type="PANTHER" id="PTHR43918:SF4">
    <property type="entry name" value="CARBOXYLIC ESTER HYDROLASE"/>
    <property type="match status" value="1"/>
</dbReference>
<feature type="signal peptide" evidence="3">
    <location>
        <begin position="1"/>
        <end position="16"/>
    </location>
</feature>
<gene>
    <name evidence="5" type="ORF">yc1106_09377</name>
</gene>
<evidence type="ECO:0000259" key="4">
    <source>
        <dbReference type="Pfam" id="PF00135"/>
    </source>
</evidence>
<evidence type="ECO:0000256" key="2">
    <source>
        <dbReference type="ARBA" id="ARBA00022801"/>
    </source>
</evidence>
<keyword evidence="6" id="KW-1185">Reference proteome</keyword>
<dbReference type="InterPro" id="IPR050654">
    <property type="entry name" value="AChE-related_enzymes"/>
</dbReference>
<feature type="domain" description="Carboxylesterase type B" evidence="4">
    <location>
        <begin position="474"/>
        <end position="590"/>
    </location>
</feature>
<evidence type="ECO:0000313" key="5">
    <source>
        <dbReference type="EMBL" id="USP82103.1"/>
    </source>
</evidence>
<dbReference type="VEuPathDB" id="FungiDB:yc1106_09377"/>
<dbReference type="Proteomes" id="UP001056012">
    <property type="component" value="Chromosome 7"/>
</dbReference>
<accession>A0A9Q9DVF4</accession>
<dbReference type="InterPro" id="IPR029058">
    <property type="entry name" value="AB_hydrolase_fold"/>
</dbReference>
<dbReference type="AlphaFoldDB" id="A0A9Q9DVF4"/>
<evidence type="ECO:0000256" key="1">
    <source>
        <dbReference type="ARBA" id="ARBA00005964"/>
    </source>
</evidence>
<dbReference type="EMBL" id="CP089280">
    <property type="protein sequence ID" value="USP82103.1"/>
    <property type="molecule type" value="Genomic_DNA"/>
</dbReference>
<dbReference type="InterPro" id="IPR002018">
    <property type="entry name" value="CarbesteraseB"/>
</dbReference>
<protein>
    <recommendedName>
        <fullName evidence="3">Carboxylic ester hydrolase</fullName>
        <ecNumber evidence="3">3.1.1.-</ecNumber>
    </recommendedName>
</protein>
<dbReference type="OrthoDB" id="408631at2759"/>
<dbReference type="GO" id="GO:0052689">
    <property type="term" value="F:carboxylic ester hydrolase activity"/>
    <property type="evidence" value="ECO:0007669"/>
    <property type="project" value="TreeGrafter"/>
</dbReference>
<dbReference type="Gene3D" id="3.40.50.1820">
    <property type="entry name" value="alpha/beta hydrolase"/>
    <property type="match status" value="2"/>
</dbReference>
<evidence type="ECO:0000256" key="3">
    <source>
        <dbReference type="RuleBase" id="RU361235"/>
    </source>
</evidence>